<dbReference type="OrthoDB" id="6079029at2"/>
<evidence type="ECO:0000256" key="1">
    <source>
        <dbReference type="SAM" id="MobiDB-lite"/>
    </source>
</evidence>
<feature type="region of interest" description="Disordered" evidence="1">
    <location>
        <begin position="122"/>
        <end position="145"/>
    </location>
</feature>
<feature type="compositionally biased region" description="Basic and acidic residues" evidence="1">
    <location>
        <begin position="124"/>
        <end position="138"/>
    </location>
</feature>
<dbReference type="AlphaFoldDB" id="A0A6I6LN96"/>
<reference evidence="2 3" key="1">
    <citation type="submission" date="2019-12" db="EMBL/GenBank/DDBJ databases">
        <title>Complete genome sequence of Pseudomonas stutzeri.</title>
        <authorList>
            <person name="Lim S.R."/>
            <person name="Kim J.H."/>
        </authorList>
    </citation>
    <scope>NUCLEOTIDE SEQUENCE [LARGE SCALE GENOMIC DNA]</scope>
    <source>
        <strain evidence="2 3">PM101005</strain>
    </source>
</reference>
<accession>A0A6I6LN96</accession>
<name>A0A6I6LN96_STUST</name>
<evidence type="ECO:0000313" key="3">
    <source>
        <dbReference type="Proteomes" id="UP000438983"/>
    </source>
</evidence>
<organism evidence="2 3">
    <name type="scientific">Stutzerimonas stutzeri</name>
    <name type="common">Pseudomonas stutzeri</name>
    <dbReference type="NCBI Taxonomy" id="316"/>
    <lineage>
        <taxon>Bacteria</taxon>
        <taxon>Pseudomonadati</taxon>
        <taxon>Pseudomonadota</taxon>
        <taxon>Gammaproteobacteria</taxon>
        <taxon>Pseudomonadales</taxon>
        <taxon>Pseudomonadaceae</taxon>
        <taxon>Stutzerimonas</taxon>
    </lineage>
</organism>
<protein>
    <submittedName>
        <fullName evidence="2">Uncharacterized protein</fullName>
    </submittedName>
</protein>
<dbReference type="RefSeq" id="WP_158187349.1">
    <property type="nucleotide sequence ID" value="NZ_CP046902.1"/>
</dbReference>
<proteinExistence type="predicted"/>
<gene>
    <name evidence="2" type="ORF">GQA94_06990</name>
</gene>
<dbReference type="Proteomes" id="UP000438983">
    <property type="component" value="Chromosome"/>
</dbReference>
<evidence type="ECO:0000313" key="2">
    <source>
        <dbReference type="EMBL" id="QGZ29816.1"/>
    </source>
</evidence>
<sequence>MIALSSLIDVNAESRFFLQALMLRKPDWLGAPYEIKSVAKELCLTERFARDASRELIRAGLLIENKQHGGLGRPGVGYVASEYVRRVLCEVDRDLAHHELIVRLFLEPNIYATGLGATSTSIAQKEKSSRPAIRKDGRPAAPGAKGRLGAATRILLAALISEADQCGVVAELSGRKLREMTGLDSSSIKHQLIRLLSLGFLRSYVPGVSNGVLVGSKTMSIYYLNLDHPQLPVRQGKQDRGLVVYAFKGPQKYSLVEAALPSTVQLAGVDNQVKEMLYHRLASHASQLLTALWSDPKCDIADLKAAGFESVGGKSVEPLTVSPRSSEPDRWSDFKESLHAEACRWAESIYKGLRRMSVWPEYRPQLVRLIPAPDAGDSWSVVSLIVYPAPKASNTCLWVWDVRGGRSDPYVGEEALGLELRYRLALLTKTKVP</sequence>
<dbReference type="EMBL" id="CP046902">
    <property type="protein sequence ID" value="QGZ29816.1"/>
    <property type="molecule type" value="Genomic_DNA"/>
</dbReference>